<evidence type="ECO:0000256" key="4">
    <source>
        <dbReference type="ARBA" id="ARBA00022771"/>
    </source>
</evidence>
<evidence type="ECO:0000313" key="8">
    <source>
        <dbReference type="EMBL" id="ETE55760.1"/>
    </source>
</evidence>
<evidence type="ECO:0000256" key="2">
    <source>
        <dbReference type="ARBA" id="ARBA00022723"/>
    </source>
</evidence>
<organism evidence="8 9">
    <name type="scientific">Ophiophagus hannah</name>
    <name type="common">King cobra</name>
    <name type="synonym">Naja hannah</name>
    <dbReference type="NCBI Taxonomy" id="8665"/>
    <lineage>
        <taxon>Eukaryota</taxon>
        <taxon>Metazoa</taxon>
        <taxon>Chordata</taxon>
        <taxon>Craniata</taxon>
        <taxon>Vertebrata</taxon>
        <taxon>Euteleostomi</taxon>
        <taxon>Lepidosauria</taxon>
        <taxon>Squamata</taxon>
        <taxon>Bifurcata</taxon>
        <taxon>Unidentata</taxon>
        <taxon>Episquamata</taxon>
        <taxon>Toxicofera</taxon>
        <taxon>Serpentes</taxon>
        <taxon>Colubroidea</taxon>
        <taxon>Elapidae</taxon>
        <taxon>Elapinae</taxon>
        <taxon>Ophiophagus</taxon>
    </lineage>
</organism>
<dbReference type="GO" id="GO:0000981">
    <property type="term" value="F:DNA-binding transcription factor activity, RNA polymerase II-specific"/>
    <property type="evidence" value="ECO:0007669"/>
    <property type="project" value="TreeGrafter"/>
</dbReference>
<evidence type="ECO:0000259" key="7">
    <source>
        <dbReference type="PROSITE" id="PS50157"/>
    </source>
</evidence>
<dbReference type="PANTHER" id="PTHR23226">
    <property type="entry name" value="ZINC FINGER AND SCAN DOMAIN-CONTAINING"/>
    <property type="match status" value="1"/>
</dbReference>
<evidence type="ECO:0000256" key="1">
    <source>
        <dbReference type="ARBA" id="ARBA00006991"/>
    </source>
</evidence>
<dbReference type="SUPFAM" id="SSF57667">
    <property type="entry name" value="beta-beta-alpha zinc fingers"/>
    <property type="match status" value="1"/>
</dbReference>
<evidence type="ECO:0000256" key="3">
    <source>
        <dbReference type="ARBA" id="ARBA00022737"/>
    </source>
</evidence>
<dbReference type="PANTHER" id="PTHR23226:SF306">
    <property type="entry name" value="ZINC FINGER AND SCAN DOMAIN-CONTAINING PROTEIN 5B"/>
    <property type="match status" value="1"/>
</dbReference>
<name>V8N0N4_OPHHA</name>
<evidence type="ECO:0000313" key="9">
    <source>
        <dbReference type="Proteomes" id="UP000018936"/>
    </source>
</evidence>
<evidence type="ECO:0000256" key="6">
    <source>
        <dbReference type="PROSITE-ProRule" id="PRU00042"/>
    </source>
</evidence>
<keyword evidence="3" id="KW-0677">Repeat</keyword>
<comment type="caution">
    <text evidence="8">The sequence shown here is derived from an EMBL/GenBank/DDBJ whole genome shotgun (WGS) entry which is preliminary data.</text>
</comment>
<dbReference type="GO" id="GO:0000978">
    <property type="term" value="F:RNA polymerase II cis-regulatory region sequence-specific DNA binding"/>
    <property type="evidence" value="ECO:0007669"/>
    <property type="project" value="TreeGrafter"/>
</dbReference>
<dbReference type="FunFam" id="3.30.160.60:FF:000100">
    <property type="entry name" value="Zinc finger 45-like"/>
    <property type="match status" value="1"/>
</dbReference>
<accession>V8N0N4</accession>
<keyword evidence="2" id="KW-0479">Metal-binding</keyword>
<dbReference type="OrthoDB" id="3437960at2759"/>
<dbReference type="InterPro" id="IPR036236">
    <property type="entry name" value="Znf_C2H2_sf"/>
</dbReference>
<dbReference type="FunFam" id="3.30.160.60:FF:000135">
    <property type="entry name" value="Zinc finger protein 358"/>
    <property type="match status" value="1"/>
</dbReference>
<sequence>RFKWEASVKEHERVHTGERPHRCDQCLKTFTHRSTFLQHQRTHQKYPAFSCKHCPKSFNHKSNLLKHVRRLHS</sequence>
<feature type="domain" description="C2H2-type" evidence="7">
    <location>
        <begin position="21"/>
        <end position="48"/>
    </location>
</feature>
<feature type="domain" description="C2H2-type" evidence="7">
    <location>
        <begin position="1"/>
        <end position="20"/>
    </location>
</feature>
<keyword evidence="5" id="KW-0862">Zinc</keyword>
<dbReference type="GO" id="GO:0008270">
    <property type="term" value="F:zinc ion binding"/>
    <property type="evidence" value="ECO:0007669"/>
    <property type="project" value="UniProtKB-KW"/>
</dbReference>
<feature type="non-terminal residue" evidence="8">
    <location>
        <position position="1"/>
    </location>
</feature>
<proteinExistence type="inferred from homology"/>
<keyword evidence="4 6" id="KW-0863">Zinc-finger</keyword>
<protein>
    <submittedName>
        <fullName evidence="8">Zinc finger protein</fullName>
    </submittedName>
</protein>
<dbReference type="PROSITE" id="PS50157">
    <property type="entry name" value="ZINC_FINGER_C2H2_2"/>
    <property type="match status" value="3"/>
</dbReference>
<dbReference type="Gene3D" id="3.30.160.60">
    <property type="entry name" value="Classic Zinc Finger"/>
    <property type="match status" value="3"/>
</dbReference>
<evidence type="ECO:0000256" key="5">
    <source>
        <dbReference type="ARBA" id="ARBA00022833"/>
    </source>
</evidence>
<dbReference type="SMART" id="SM00355">
    <property type="entry name" value="ZnF_C2H2"/>
    <property type="match status" value="2"/>
</dbReference>
<dbReference type="Pfam" id="PF00096">
    <property type="entry name" value="zf-C2H2"/>
    <property type="match status" value="2"/>
</dbReference>
<reference evidence="8 9" key="1">
    <citation type="journal article" date="2013" name="Proc. Natl. Acad. Sci. U.S.A.">
        <title>The king cobra genome reveals dynamic gene evolution and adaptation in the snake venom system.</title>
        <authorList>
            <person name="Vonk F.J."/>
            <person name="Casewell N.R."/>
            <person name="Henkel C.V."/>
            <person name="Heimberg A.M."/>
            <person name="Jansen H.J."/>
            <person name="McCleary R.J."/>
            <person name="Kerkkamp H.M."/>
            <person name="Vos R.A."/>
            <person name="Guerreiro I."/>
            <person name="Calvete J.J."/>
            <person name="Wuster W."/>
            <person name="Woods A.E."/>
            <person name="Logan J.M."/>
            <person name="Harrison R.A."/>
            <person name="Castoe T.A."/>
            <person name="de Koning A.P."/>
            <person name="Pollock D.D."/>
            <person name="Yandell M."/>
            <person name="Calderon D."/>
            <person name="Renjifo C."/>
            <person name="Currier R.B."/>
            <person name="Salgado D."/>
            <person name="Pla D."/>
            <person name="Sanz L."/>
            <person name="Hyder A.S."/>
            <person name="Ribeiro J.M."/>
            <person name="Arntzen J.W."/>
            <person name="van den Thillart G.E."/>
            <person name="Boetzer M."/>
            <person name="Pirovano W."/>
            <person name="Dirks R.P."/>
            <person name="Spaink H.P."/>
            <person name="Duboule D."/>
            <person name="McGlinn E."/>
            <person name="Kini R.M."/>
            <person name="Richardson M.K."/>
        </authorList>
    </citation>
    <scope>NUCLEOTIDE SEQUENCE</scope>
    <source>
        <tissue evidence="8">Blood</tissue>
    </source>
</reference>
<gene>
    <name evidence="8" type="primary">ZNF551</name>
    <name evidence="8" type="ORF">L345_18532</name>
</gene>
<dbReference type="PROSITE" id="PS00028">
    <property type="entry name" value="ZINC_FINGER_C2H2_1"/>
    <property type="match status" value="2"/>
</dbReference>
<dbReference type="EMBL" id="AZIM01120676">
    <property type="protein sequence ID" value="ETE55760.1"/>
    <property type="molecule type" value="Genomic_DNA"/>
</dbReference>
<dbReference type="AlphaFoldDB" id="V8N0N4"/>
<dbReference type="Proteomes" id="UP000018936">
    <property type="component" value="Unassembled WGS sequence"/>
</dbReference>
<dbReference type="InterPro" id="IPR013087">
    <property type="entry name" value="Znf_C2H2_type"/>
</dbReference>
<comment type="similarity">
    <text evidence="1">Belongs to the krueppel C2H2-type zinc-finger protein family.</text>
</comment>
<feature type="domain" description="C2H2-type" evidence="7">
    <location>
        <begin position="49"/>
        <end position="73"/>
    </location>
</feature>
<keyword evidence="9" id="KW-1185">Reference proteome</keyword>